<dbReference type="PANTHER" id="PTHR43000">
    <property type="entry name" value="DTDP-D-GLUCOSE 4,6-DEHYDRATASE-RELATED"/>
    <property type="match status" value="1"/>
</dbReference>
<dbReference type="AlphaFoldDB" id="A0AAU8I8G0"/>
<evidence type="ECO:0000256" key="2">
    <source>
        <dbReference type="ARBA" id="ARBA00007637"/>
    </source>
</evidence>
<dbReference type="KEGG" id="xin:Q7W82_05195"/>
<dbReference type="Pfam" id="PF01370">
    <property type="entry name" value="Epimerase"/>
    <property type="match status" value="1"/>
</dbReference>
<evidence type="ECO:0000313" key="4">
    <source>
        <dbReference type="EMBL" id="MCI2261524.1"/>
    </source>
</evidence>
<evidence type="ECO:0000256" key="1">
    <source>
        <dbReference type="ARBA" id="ARBA00005125"/>
    </source>
</evidence>
<dbReference type="EMBL" id="CP131914">
    <property type="protein sequence ID" value="XCI81557.1"/>
    <property type="molecule type" value="Genomic_DNA"/>
</dbReference>
<reference evidence="5" key="3">
    <citation type="submission" date="2023-08" db="EMBL/GenBank/DDBJ databases">
        <title>Complete genome sequence of Xanthomonas indica.</title>
        <authorList>
            <person name="Patil P.B."/>
            <person name="Rana R."/>
        </authorList>
    </citation>
    <scope>NUCLEOTIDE SEQUENCE</scope>
    <source>
        <strain evidence="5">PPL560</strain>
    </source>
</reference>
<dbReference type="EMBL" id="JAKJPQ010000006">
    <property type="protein sequence ID" value="MCI2261524.1"/>
    <property type="molecule type" value="Genomic_DNA"/>
</dbReference>
<dbReference type="InterPro" id="IPR036291">
    <property type="entry name" value="NAD(P)-bd_dom_sf"/>
</dbReference>
<sequence length="329" mass="35078">MKRVLVTGAAGMIGRRLVAALVQRGDAVAGLDDLSSGIPFPEGLHLAEVADVRETAAVLACLRDFRAEAVVHLAAVHHIPTCELQRMHCLQVNVVGTESVLQAAAEAEVRQVLIASSGAVYAWGEAALDEAGTPTEARDNYALSKLCNESQLRLWCGRGAGRRGRVARLFNCIAHDDPNAHLIPDILAQLAADPSQTPQVRLGNLQPRRDYLHADDAAAGLLALLDDARVEPAYDVFNLCSGVEHAVGELVAELGALLGRAPRVEVDPQRQRPHDRAHQLGNPAKAAAVLGWRTRWTLREALQRTLAPEQAVVGVIAHHAPAAGSSALP</sequence>
<reference evidence="4 6" key="1">
    <citation type="journal article" date="2022" name="Curr. Microbiol.">
        <title>Xanthomonas indica sp. nov., a Novel Member of Non-Pathogenic Xanthomonas Community from Healthy Rice Seeds.</title>
        <authorList>
            <person name="Rana R."/>
            <person name="Madhavan V.N."/>
            <person name="Saroha T."/>
            <person name="Bansal K."/>
            <person name="Kaur A."/>
            <person name="Sonti R.V."/>
            <person name="Patel H.K."/>
            <person name="Patil P.B."/>
        </authorList>
    </citation>
    <scope>NUCLEOTIDE SEQUENCE [LARGE SCALE GENOMIC DNA]</scope>
    <source>
        <strain evidence="4 6">PPL560</strain>
    </source>
</reference>
<dbReference type="Gene3D" id="3.90.25.10">
    <property type="entry name" value="UDP-galactose 4-epimerase, domain 1"/>
    <property type="match status" value="1"/>
</dbReference>
<gene>
    <name evidence="4" type="ORF">L3V74_08225</name>
    <name evidence="5" type="ORF">Q7W82_05195</name>
</gene>
<organism evidence="5">
    <name type="scientific">Xanthomonas indica</name>
    <dbReference type="NCBI Taxonomy" id="2912242"/>
    <lineage>
        <taxon>Bacteria</taxon>
        <taxon>Pseudomonadati</taxon>
        <taxon>Pseudomonadota</taxon>
        <taxon>Gammaproteobacteria</taxon>
        <taxon>Lysobacterales</taxon>
        <taxon>Lysobacteraceae</taxon>
        <taxon>Xanthomonas</taxon>
    </lineage>
</organism>
<name>A0AAU8I8G0_9XANT</name>
<evidence type="ECO:0000313" key="5">
    <source>
        <dbReference type="EMBL" id="XCI81557.1"/>
    </source>
</evidence>
<protein>
    <submittedName>
        <fullName evidence="5">NAD(P)-dependent oxidoreductase</fullName>
    </submittedName>
</protein>
<dbReference type="InterPro" id="IPR001509">
    <property type="entry name" value="Epimerase_deHydtase"/>
</dbReference>
<dbReference type="RefSeq" id="WP_242159573.1">
    <property type="nucleotide sequence ID" value="NZ_CP131914.1"/>
</dbReference>
<evidence type="ECO:0000313" key="6">
    <source>
        <dbReference type="Proteomes" id="UP001430647"/>
    </source>
</evidence>
<comment type="pathway">
    <text evidence="1">Bacterial outer membrane biogenesis; LPS O-antigen biosynthesis.</text>
</comment>
<proteinExistence type="inferred from homology"/>
<reference evidence="4" key="2">
    <citation type="submission" date="2022-01" db="EMBL/GenBank/DDBJ databases">
        <authorList>
            <person name="Rana R."/>
            <person name="Patil P.B."/>
        </authorList>
    </citation>
    <scope>NUCLEOTIDE SEQUENCE</scope>
    <source>
        <strain evidence="4">PPL560</strain>
    </source>
</reference>
<evidence type="ECO:0000259" key="3">
    <source>
        <dbReference type="Pfam" id="PF01370"/>
    </source>
</evidence>
<accession>A0AAU8I8G0</accession>
<feature type="domain" description="NAD-dependent epimerase/dehydratase" evidence="3">
    <location>
        <begin position="4"/>
        <end position="240"/>
    </location>
</feature>
<comment type="similarity">
    <text evidence="2">Belongs to the NAD(P)-dependent epimerase/dehydratase family.</text>
</comment>
<dbReference type="SUPFAM" id="SSF51735">
    <property type="entry name" value="NAD(P)-binding Rossmann-fold domains"/>
    <property type="match status" value="1"/>
</dbReference>
<dbReference type="Gene3D" id="3.40.50.720">
    <property type="entry name" value="NAD(P)-binding Rossmann-like Domain"/>
    <property type="match status" value="1"/>
</dbReference>
<dbReference type="Proteomes" id="UP001430647">
    <property type="component" value="Unassembled WGS sequence"/>
</dbReference>
<keyword evidence="6" id="KW-1185">Reference proteome</keyword>